<name>A0A1G6JAV2_9FIRM</name>
<sequence>MPINENELTKEMVAKAMKCETADDLIALAKAEGIDMTKEEAEAYMAELADVELDEEVLQKVAGGKCWDINHRLT</sequence>
<proteinExistence type="predicted"/>
<accession>A0A1G6JAV2</accession>
<evidence type="ECO:0000313" key="2">
    <source>
        <dbReference type="Proteomes" id="UP000198943"/>
    </source>
</evidence>
<dbReference type="InterPro" id="IPR022516">
    <property type="entry name" value="CHP03798_Ocin"/>
</dbReference>
<dbReference type="NCBIfam" id="TIGR03798">
    <property type="entry name" value="leader_Nif11"/>
    <property type="match status" value="1"/>
</dbReference>
<evidence type="ECO:0000313" key="1">
    <source>
        <dbReference type="EMBL" id="SDC15840.1"/>
    </source>
</evidence>
<protein>
    <submittedName>
        <fullName evidence="1">Nif11-like leader peptide domain-containing protein</fullName>
    </submittedName>
</protein>
<dbReference type="AlphaFoldDB" id="A0A1G6JAV2"/>
<dbReference type="Proteomes" id="UP000198943">
    <property type="component" value="Unassembled WGS sequence"/>
</dbReference>
<organism evidence="1 2">
    <name type="scientific">Succiniclasticum ruminis</name>
    <dbReference type="NCBI Taxonomy" id="40841"/>
    <lineage>
        <taxon>Bacteria</taxon>
        <taxon>Bacillati</taxon>
        <taxon>Bacillota</taxon>
        <taxon>Negativicutes</taxon>
        <taxon>Acidaminococcales</taxon>
        <taxon>Acidaminococcaceae</taxon>
        <taxon>Succiniclasticum</taxon>
    </lineage>
</organism>
<gene>
    <name evidence="1" type="ORF">SAMN04487864_10334</name>
</gene>
<reference evidence="2" key="1">
    <citation type="submission" date="2016-10" db="EMBL/GenBank/DDBJ databases">
        <authorList>
            <person name="Varghese N."/>
            <person name="Submissions S."/>
        </authorList>
    </citation>
    <scope>NUCLEOTIDE SEQUENCE [LARGE SCALE GENOMIC DNA]</scope>
    <source>
        <strain evidence="2">DSM 11005</strain>
    </source>
</reference>
<dbReference type="RefSeq" id="WP_093729489.1">
    <property type="nucleotide sequence ID" value="NZ_FMYW01000003.1"/>
</dbReference>
<keyword evidence="2" id="KW-1185">Reference proteome</keyword>
<dbReference type="EMBL" id="FMYW01000003">
    <property type="protein sequence ID" value="SDC15840.1"/>
    <property type="molecule type" value="Genomic_DNA"/>
</dbReference>